<organism evidence="1 2">
    <name type="scientific">Salix koriyanagi</name>
    <dbReference type="NCBI Taxonomy" id="2511006"/>
    <lineage>
        <taxon>Eukaryota</taxon>
        <taxon>Viridiplantae</taxon>
        <taxon>Streptophyta</taxon>
        <taxon>Embryophyta</taxon>
        <taxon>Tracheophyta</taxon>
        <taxon>Spermatophyta</taxon>
        <taxon>Magnoliopsida</taxon>
        <taxon>eudicotyledons</taxon>
        <taxon>Gunneridae</taxon>
        <taxon>Pentapetalae</taxon>
        <taxon>rosids</taxon>
        <taxon>fabids</taxon>
        <taxon>Malpighiales</taxon>
        <taxon>Salicaceae</taxon>
        <taxon>Saliceae</taxon>
        <taxon>Salix</taxon>
    </lineage>
</organism>
<dbReference type="Proteomes" id="UP001151752">
    <property type="component" value="Chromosome 6"/>
</dbReference>
<protein>
    <submittedName>
        <fullName evidence="1">Uncharacterized protein</fullName>
    </submittedName>
</protein>
<reference evidence="1" key="2">
    <citation type="journal article" date="2023" name="Int. J. Mol. Sci.">
        <title>De Novo Assembly and Annotation of 11 Diverse Shrub Willow (Salix) Genomes Reveals Novel Gene Organization in Sex-Linked Regions.</title>
        <authorList>
            <person name="Hyden B."/>
            <person name="Feng K."/>
            <person name="Yates T.B."/>
            <person name="Jawdy S."/>
            <person name="Cereghino C."/>
            <person name="Smart L.B."/>
            <person name="Muchero W."/>
        </authorList>
    </citation>
    <scope>NUCLEOTIDE SEQUENCE</scope>
    <source>
        <tissue evidence="1">Shoot tip</tissue>
    </source>
</reference>
<evidence type="ECO:0000313" key="2">
    <source>
        <dbReference type="Proteomes" id="UP001151752"/>
    </source>
</evidence>
<keyword evidence="2" id="KW-1185">Reference proteome</keyword>
<reference evidence="1" key="1">
    <citation type="submission" date="2022-11" db="EMBL/GenBank/DDBJ databases">
        <authorList>
            <person name="Hyden B.L."/>
            <person name="Feng K."/>
            <person name="Yates T."/>
            <person name="Jawdy S."/>
            <person name="Smart L.B."/>
            <person name="Muchero W."/>
        </authorList>
    </citation>
    <scope>NUCLEOTIDE SEQUENCE</scope>
    <source>
        <tissue evidence="1">Shoot tip</tissue>
    </source>
</reference>
<sequence length="52" mass="6390">MKEVERKERVRGCLGWRRGHKEVAGWREQRRQSGREIVAEAWWGRRDEQKKV</sequence>
<proteinExistence type="predicted"/>
<gene>
    <name evidence="1" type="ORF">OIU74_028885</name>
</gene>
<name>A0A9Q0ZTF3_9ROSI</name>
<accession>A0A9Q0ZTF3</accession>
<dbReference type="EMBL" id="JAPFFM010000009">
    <property type="protein sequence ID" value="KAJ6746295.1"/>
    <property type="molecule type" value="Genomic_DNA"/>
</dbReference>
<comment type="caution">
    <text evidence="1">The sequence shown here is derived from an EMBL/GenBank/DDBJ whole genome shotgun (WGS) entry which is preliminary data.</text>
</comment>
<dbReference type="AlphaFoldDB" id="A0A9Q0ZTF3"/>
<evidence type="ECO:0000313" key="1">
    <source>
        <dbReference type="EMBL" id="KAJ6746295.1"/>
    </source>
</evidence>